<dbReference type="GO" id="GO:0005829">
    <property type="term" value="C:cytosol"/>
    <property type="evidence" value="ECO:0007669"/>
    <property type="project" value="TreeGrafter"/>
</dbReference>
<evidence type="ECO:0000256" key="3">
    <source>
        <dbReference type="ARBA" id="ARBA00023125"/>
    </source>
</evidence>
<dbReference type="PANTHER" id="PTHR33175:SF3">
    <property type="entry name" value="DNA-BINDING PROTEIN HU-BETA"/>
    <property type="match status" value="1"/>
</dbReference>
<sequence length="99" mass="11343">MADYLKKNDLLRVLSSRLDYLSIGDLERAIKAMLEIFEDCFSSEKRIEIRGFGSFFISKRGSRVARNPKSGKNVFVADRLVLCFRPGKALKEKLIISKK</sequence>
<evidence type="ECO:0000256" key="1">
    <source>
        <dbReference type="ARBA" id="ARBA00010529"/>
    </source>
</evidence>
<evidence type="ECO:0000313" key="5">
    <source>
        <dbReference type="EMBL" id="AGF49851.1"/>
    </source>
</evidence>
<keyword evidence="3" id="KW-0238">DNA-binding</keyword>
<dbReference type="InterPro" id="IPR000119">
    <property type="entry name" value="Hist_DNA-bd"/>
</dbReference>
<accession>M1M0P9</accession>
<reference evidence="5 6" key="1">
    <citation type="journal article" date="2013" name="Genome Biol. Evol.">
        <title>Genome evolution and phylogenomic analysis of candidatus kinetoplastibacterium, the betaproteobacterial endosymbionts of strigomonas and angomonas.</title>
        <authorList>
            <person name="Alves J.M."/>
            <person name="Serrano M.G."/>
            <person name="Maia da Silva F."/>
            <person name="Voegtly L.J."/>
            <person name="Matveyev A.V."/>
            <person name="Teixeira M.M."/>
            <person name="Camargo E.P."/>
            <person name="Buck G.A."/>
        </authorList>
    </citation>
    <scope>NUCLEOTIDE SEQUENCE [LARGE SCALE GENOMIC DNA]</scope>
    <source>
        <strain evidence="5 6">TCC012E</strain>
    </source>
</reference>
<dbReference type="SMART" id="SM00411">
    <property type="entry name" value="BHL"/>
    <property type="match status" value="1"/>
</dbReference>
<dbReference type="PANTHER" id="PTHR33175">
    <property type="entry name" value="DNA-BINDING PROTEIN HU"/>
    <property type="match status" value="1"/>
</dbReference>
<keyword evidence="6" id="KW-1185">Reference proteome</keyword>
<keyword evidence="2" id="KW-0226">DNA condensation</keyword>
<evidence type="ECO:0000256" key="2">
    <source>
        <dbReference type="ARBA" id="ARBA00023067"/>
    </source>
</evidence>
<dbReference type="PATRIC" id="fig|1208922.3.peg.405"/>
<dbReference type="GO" id="GO:0030527">
    <property type="term" value="F:structural constituent of chromatin"/>
    <property type="evidence" value="ECO:0007669"/>
    <property type="project" value="InterPro"/>
</dbReference>
<proteinExistence type="inferred from homology"/>
<comment type="similarity">
    <text evidence="1 4">Belongs to the bacterial histone-like protein family.</text>
</comment>
<dbReference type="EMBL" id="CP003807">
    <property type="protein sequence ID" value="AGF49851.1"/>
    <property type="molecule type" value="Genomic_DNA"/>
</dbReference>
<dbReference type="GO" id="GO:0030261">
    <property type="term" value="P:chromosome condensation"/>
    <property type="evidence" value="ECO:0007669"/>
    <property type="project" value="UniProtKB-KW"/>
</dbReference>
<dbReference type="Gene3D" id="4.10.520.10">
    <property type="entry name" value="IHF-like DNA-binding proteins"/>
    <property type="match status" value="1"/>
</dbReference>
<evidence type="ECO:0000256" key="4">
    <source>
        <dbReference type="RuleBase" id="RU003939"/>
    </source>
</evidence>
<evidence type="ECO:0000313" key="6">
    <source>
        <dbReference type="Proteomes" id="UP000011563"/>
    </source>
</evidence>
<dbReference type="KEGG" id="kbt:BCUE_0684"/>
<protein>
    <submittedName>
        <fullName evidence="5">Integration host factor subunit beta</fullName>
    </submittedName>
</protein>
<gene>
    <name evidence="5" type="ORF">BCUE_0684</name>
</gene>
<dbReference type="HOGENOM" id="CLU_105066_2_0_4"/>
<dbReference type="SUPFAM" id="SSF47729">
    <property type="entry name" value="IHF-like DNA-binding proteins"/>
    <property type="match status" value="1"/>
</dbReference>
<dbReference type="Pfam" id="PF00216">
    <property type="entry name" value="Bac_DNA_binding"/>
    <property type="match status" value="1"/>
</dbReference>
<dbReference type="PRINTS" id="PR01727">
    <property type="entry name" value="DNABINDINGHU"/>
</dbReference>
<dbReference type="Proteomes" id="UP000011563">
    <property type="component" value="Chromosome"/>
</dbReference>
<name>M1M0P9_9PROT</name>
<dbReference type="InterPro" id="IPR010992">
    <property type="entry name" value="IHF-like_DNA-bd_dom_sf"/>
</dbReference>
<dbReference type="CDD" id="cd13836">
    <property type="entry name" value="IHF_B"/>
    <property type="match status" value="1"/>
</dbReference>
<dbReference type="GO" id="GO:0003677">
    <property type="term" value="F:DNA binding"/>
    <property type="evidence" value="ECO:0007669"/>
    <property type="project" value="UniProtKB-KW"/>
</dbReference>
<dbReference type="AlphaFoldDB" id="M1M0P9"/>
<organism evidence="5 6">
    <name type="scientific">Candidatus Kinetoplastidibacterium blastocrithidiae TCC012E</name>
    <dbReference type="NCBI Taxonomy" id="1208922"/>
    <lineage>
        <taxon>Bacteria</taxon>
        <taxon>Pseudomonadati</taxon>
        <taxon>Pseudomonadota</taxon>
        <taxon>Betaproteobacteria</taxon>
        <taxon>Candidatus Kinetoplastidibacterium</taxon>
    </lineage>
</organism>